<dbReference type="Gene3D" id="1.10.600.10">
    <property type="entry name" value="Farnesyl Diphosphate Synthase"/>
    <property type="match status" value="1"/>
</dbReference>
<accession>A0AAD5W1S2</accession>
<sequence length="130" mass="15090">MPFVTPSSRDQWILGTHCSHYNSSDRSQARVRRIKDYMDNIGVNPLFAILELALDIPDYAMEHSCIRNLVQDATDMIIICNDLQSFELEHIRGDDFFNLVAVARKEQQTVLTKTFHGYPQRATFLARRCR</sequence>
<organism evidence="1 2">
    <name type="scientific">Leucocoprinus birnbaumii</name>
    <dbReference type="NCBI Taxonomy" id="56174"/>
    <lineage>
        <taxon>Eukaryota</taxon>
        <taxon>Fungi</taxon>
        <taxon>Dikarya</taxon>
        <taxon>Basidiomycota</taxon>
        <taxon>Agaricomycotina</taxon>
        <taxon>Agaricomycetes</taxon>
        <taxon>Agaricomycetidae</taxon>
        <taxon>Agaricales</taxon>
        <taxon>Agaricineae</taxon>
        <taxon>Agaricaceae</taxon>
        <taxon>Leucocoprinus</taxon>
    </lineage>
</organism>
<evidence type="ECO:0000313" key="1">
    <source>
        <dbReference type="EMBL" id="KAJ3576338.1"/>
    </source>
</evidence>
<dbReference type="Proteomes" id="UP001213000">
    <property type="component" value="Unassembled WGS sequence"/>
</dbReference>
<gene>
    <name evidence="1" type="ORF">NP233_g508</name>
</gene>
<comment type="caution">
    <text evidence="1">The sequence shown here is derived from an EMBL/GenBank/DDBJ whole genome shotgun (WGS) entry which is preliminary data.</text>
</comment>
<proteinExistence type="predicted"/>
<name>A0AAD5W1S2_9AGAR</name>
<dbReference type="Pfam" id="PF19086">
    <property type="entry name" value="Terpene_syn_C_2"/>
    <property type="match status" value="1"/>
</dbReference>
<evidence type="ECO:0008006" key="3">
    <source>
        <dbReference type="Google" id="ProtNLM"/>
    </source>
</evidence>
<protein>
    <recommendedName>
        <fullName evidence="3">Terpene synthase</fullName>
    </recommendedName>
</protein>
<keyword evidence="2" id="KW-1185">Reference proteome</keyword>
<evidence type="ECO:0000313" key="2">
    <source>
        <dbReference type="Proteomes" id="UP001213000"/>
    </source>
</evidence>
<dbReference type="EMBL" id="JANIEX010000014">
    <property type="protein sequence ID" value="KAJ3576338.1"/>
    <property type="molecule type" value="Genomic_DNA"/>
</dbReference>
<dbReference type="SUPFAM" id="SSF48576">
    <property type="entry name" value="Terpenoid synthases"/>
    <property type="match status" value="1"/>
</dbReference>
<reference evidence="1" key="1">
    <citation type="submission" date="2022-07" db="EMBL/GenBank/DDBJ databases">
        <title>Genome Sequence of Leucocoprinus birnbaumii.</title>
        <authorList>
            <person name="Buettner E."/>
        </authorList>
    </citation>
    <scope>NUCLEOTIDE SEQUENCE</scope>
    <source>
        <strain evidence="1">VT141</strain>
    </source>
</reference>
<dbReference type="InterPro" id="IPR008949">
    <property type="entry name" value="Isoprenoid_synthase_dom_sf"/>
</dbReference>
<dbReference type="AlphaFoldDB" id="A0AAD5W1S2"/>